<keyword evidence="2" id="KW-1185">Reference proteome</keyword>
<gene>
    <name evidence="1" type="ORF">X975_15891</name>
</gene>
<feature type="non-terminal residue" evidence="1">
    <location>
        <position position="63"/>
    </location>
</feature>
<accession>A0A087TRX2</accession>
<reference evidence="1 2" key="1">
    <citation type="submission" date="2013-11" db="EMBL/GenBank/DDBJ databases">
        <title>Genome sequencing of Stegodyphus mimosarum.</title>
        <authorList>
            <person name="Bechsgaard J."/>
        </authorList>
    </citation>
    <scope>NUCLEOTIDE SEQUENCE [LARGE SCALE GENOMIC DNA]</scope>
</reference>
<name>A0A087TRX2_STEMI</name>
<sequence>MFSRLVTASKPRASTKVRSVPSVSARLVTWEITVNPFITKVITENTDLVSIPVLLTPATPLCL</sequence>
<organism evidence="1 2">
    <name type="scientific">Stegodyphus mimosarum</name>
    <name type="common">African social velvet spider</name>
    <dbReference type="NCBI Taxonomy" id="407821"/>
    <lineage>
        <taxon>Eukaryota</taxon>
        <taxon>Metazoa</taxon>
        <taxon>Ecdysozoa</taxon>
        <taxon>Arthropoda</taxon>
        <taxon>Chelicerata</taxon>
        <taxon>Arachnida</taxon>
        <taxon>Araneae</taxon>
        <taxon>Araneomorphae</taxon>
        <taxon>Entelegynae</taxon>
        <taxon>Eresoidea</taxon>
        <taxon>Eresidae</taxon>
        <taxon>Stegodyphus</taxon>
    </lineage>
</organism>
<dbReference type="EMBL" id="KK116477">
    <property type="protein sequence ID" value="KFM67861.1"/>
    <property type="molecule type" value="Genomic_DNA"/>
</dbReference>
<dbReference type="AlphaFoldDB" id="A0A087TRX2"/>
<dbReference type="Proteomes" id="UP000054359">
    <property type="component" value="Unassembled WGS sequence"/>
</dbReference>
<evidence type="ECO:0000313" key="1">
    <source>
        <dbReference type="EMBL" id="KFM67861.1"/>
    </source>
</evidence>
<protein>
    <submittedName>
        <fullName evidence="1">Uncharacterized protein</fullName>
    </submittedName>
</protein>
<evidence type="ECO:0000313" key="2">
    <source>
        <dbReference type="Proteomes" id="UP000054359"/>
    </source>
</evidence>
<proteinExistence type="predicted"/>